<accession>A0A0D2MGB0</accession>
<evidence type="ECO:0000313" key="4">
    <source>
        <dbReference type="EMBL" id="KJA22643.1"/>
    </source>
</evidence>
<dbReference type="Proteomes" id="UP000054270">
    <property type="component" value="Unassembled WGS sequence"/>
</dbReference>
<protein>
    <recommendedName>
        <fullName evidence="3">G domain-containing protein</fullName>
    </recommendedName>
</protein>
<gene>
    <name evidence="4" type="ORF">HYPSUDRAFT_40711</name>
</gene>
<sequence>MQNSRTIHSREVFVALMGPTGTGKSTFINLLTNNDNIRVGHDLDSQTTDVGTSVWLDKTTGLSVTLIDTPGFDDSRSDITDTDILQRIATYLQENGGRMLNGIIYLHRISDPRVGGAAKKNLRVFRELCGDEMLGNVRLVTTNWSSVGEKEGNSREAELANRIFKPLIDAGAKMLRHDKGLVSAQSIMSTLIQQIPGTLKIQTELNSGRALGDTSAGAVIIEEIKALQKKHAGEMEDLMKEMQEAAMDNDKDLRADLAKDRQQLEQLMERAEENQRRLATAYVPQGPPPQTPQRVPRQSDENGHAGNRHMGTGNSVTAPNRTPDTRTVPLQPANAESDTEYANFVDMIGDIFWDTVAGVVYVVKSSLRM</sequence>
<name>A0A0D2MGB0_HYPSF</name>
<dbReference type="InterPro" id="IPR006073">
    <property type="entry name" value="GTP-bd"/>
</dbReference>
<dbReference type="AlphaFoldDB" id="A0A0D2MGB0"/>
<feature type="region of interest" description="Disordered" evidence="2">
    <location>
        <begin position="281"/>
        <end position="334"/>
    </location>
</feature>
<evidence type="ECO:0000256" key="2">
    <source>
        <dbReference type="SAM" id="MobiDB-lite"/>
    </source>
</evidence>
<organism evidence="4 5">
    <name type="scientific">Hypholoma sublateritium (strain FD-334 SS-4)</name>
    <dbReference type="NCBI Taxonomy" id="945553"/>
    <lineage>
        <taxon>Eukaryota</taxon>
        <taxon>Fungi</taxon>
        <taxon>Dikarya</taxon>
        <taxon>Basidiomycota</taxon>
        <taxon>Agaricomycotina</taxon>
        <taxon>Agaricomycetes</taxon>
        <taxon>Agaricomycetidae</taxon>
        <taxon>Agaricales</taxon>
        <taxon>Agaricineae</taxon>
        <taxon>Strophariaceae</taxon>
        <taxon>Hypholoma</taxon>
    </lineage>
</organism>
<dbReference type="OrthoDB" id="8954335at2759"/>
<evidence type="ECO:0000256" key="1">
    <source>
        <dbReference type="SAM" id="Coils"/>
    </source>
</evidence>
<keyword evidence="1" id="KW-0175">Coiled coil</keyword>
<dbReference type="Gene3D" id="3.40.50.300">
    <property type="entry name" value="P-loop containing nucleotide triphosphate hydrolases"/>
    <property type="match status" value="1"/>
</dbReference>
<dbReference type="SUPFAM" id="SSF52540">
    <property type="entry name" value="P-loop containing nucleoside triphosphate hydrolases"/>
    <property type="match status" value="1"/>
</dbReference>
<feature type="compositionally biased region" description="Polar residues" evidence="2">
    <location>
        <begin position="312"/>
        <end position="322"/>
    </location>
</feature>
<dbReference type="EMBL" id="KN817548">
    <property type="protein sequence ID" value="KJA22643.1"/>
    <property type="molecule type" value="Genomic_DNA"/>
</dbReference>
<feature type="coiled-coil region" evidence="1">
    <location>
        <begin position="221"/>
        <end position="281"/>
    </location>
</feature>
<dbReference type="GO" id="GO:0005525">
    <property type="term" value="F:GTP binding"/>
    <property type="evidence" value="ECO:0007669"/>
    <property type="project" value="InterPro"/>
</dbReference>
<dbReference type="CDD" id="cd00882">
    <property type="entry name" value="Ras_like_GTPase"/>
    <property type="match status" value="1"/>
</dbReference>
<dbReference type="Pfam" id="PF01926">
    <property type="entry name" value="MMR_HSR1"/>
    <property type="match status" value="1"/>
</dbReference>
<reference evidence="5" key="1">
    <citation type="submission" date="2014-04" db="EMBL/GenBank/DDBJ databases">
        <title>Evolutionary Origins and Diversification of the Mycorrhizal Mutualists.</title>
        <authorList>
            <consortium name="DOE Joint Genome Institute"/>
            <consortium name="Mycorrhizal Genomics Consortium"/>
            <person name="Kohler A."/>
            <person name="Kuo A."/>
            <person name="Nagy L.G."/>
            <person name="Floudas D."/>
            <person name="Copeland A."/>
            <person name="Barry K.W."/>
            <person name="Cichocki N."/>
            <person name="Veneault-Fourrey C."/>
            <person name="LaButti K."/>
            <person name="Lindquist E.A."/>
            <person name="Lipzen A."/>
            <person name="Lundell T."/>
            <person name="Morin E."/>
            <person name="Murat C."/>
            <person name="Riley R."/>
            <person name="Ohm R."/>
            <person name="Sun H."/>
            <person name="Tunlid A."/>
            <person name="Henrissat B."/>
            <person name="Grigoriev I.V."/>
            <person name="Hibbett D.S."/>
            <person name="Martin F."/>
        </authorList>
    </citation>
    <scope>NUCLEOTIDE SEQUENCE [LARGE SCALE GENOMIC DNA]</scope>
    <source>
        <strain evidence="5">FD-334 SS-4</strain>
    </source>
</reference>
<keyword evidence="5" id="KW-1185">Reference proteome</keyword>
<evidence type="ECO:0000259" key="3">
    <source>
        <dbReference type="Pfam" id="PF01926"/>
    </source>
</evidence>
<feature type="domain" description="G" evidence="3">
    <location>
        <begin position="14"/>
        <end position="73"/>
    </location>
</feature>
<proteinExistence type="predicted"/>
<dbReference type="OMA" id="SAYRLKC"/>
<evidence type="ECO:0000313" key="5">
    <source>
        <dbReference type="Proteomes" id="UP000054270"/>
    </source>
</evidence>
<dbReference type="InterPro" id="IPR027417">
    <property type="entry name" value="P-loop_NTPase"/>
</dbReference>